<evidence type="ECO:0000256" key="1">
    <source>
        <dbReference type="SAM" id="Phobius"/>
    </source>
</evidence>
<protein>
    <recommendedName>
        <fullName evidence="4">DUF2232 domain-containing protein</fullName>
    </recommendedName>
</protein>
<feature type="transmembrane region" description="Helical" evidence="1">
    <location>
        <begin position="160"/>
        <end position="186"/>
    </location>
</feature>
<evidence type="ECO:0008006" key="4">
    <source>
        <dbReference type="Google" id="ProtNLM"/>
    </source>
</evidence>
<dbReference type="EMBL" id="CP007029">
    <property type="protein sequence ID" value="AHE97492.1"/>
    <property type="molecule type" value="Genomic_DNA"/>
</dbReference>
<organism evidence="2 3">
    <name type="scientific">Thioalkalivibrio paradoxus ARh 1</name>
    <dbReference type="NCBI Taxonomy" id="713585"/>
    <lineage>
        <taxon>Bacteria</taxon>
        <taxon>Pseudomonadati</taxon>
        <taxon>Pseudomonadota</taxon>
        <taxon>Gammaproteobacteria</taxon>
        <taxon>Chromatiales</taxon>
        <taxon>Ectothiorhodospiraceae</taxon>
        <taxon>Thioalkalivibrio</taxon>
    </lineage>
</organism>
<dbReference type="RefSeq" id="WP_006745890.1">
    <property type="nucleotide sequence ID" value="NZ_CP007029.1"/>
</dbReference>
<keyword evidence="1" id="KW-0472">Membrane</keyword>
<keyword evidence="3" id="KW-1185">Reference proteome</keyword>
<proteinExistence type="predicted"/>
<dbReference type="KEGG" id="tti:THITH_03550"/>
<dbReference type="OrthoDB" id="5659946at2"/>
<dbReference type="Proteomes" id="UP000005289">
    <property type="component" value="Chromosome"/>
</dbReference>
<feature type="transmembrane region" description="Helical" evidence="1">
    <location>
        <begin position="20"/>
        <end position="45"/>
    </location>
</feature>
<dbReference type="HOGENOM" id="CLU_075529_0_0_6"/>
<keyword evidence="1" id="KW-1133">Transmembrane helix</keyword>
<gene>
    <name evidence="2" type="ORF">THITH_03550</name>
</gene>
<feature type="transmembrane region" description="Helical" evidence="1">
    <location>
        <begin position="104"/>
        <end position="124"/>
    </location>
</feature>
<evidence type="ECO:0000313" key="3">
    <source>
        <dbReference type="Proteomes" id="UP000005289"/>
    </source>
</evidence>
<sequence>MRVLADFAMQGRWRAVGSAAALGALGLFVPPIAILSGAVIGLVALRVGLGQALFVAGFGSLFLGAVVFGLTGGSPLIGVFAGLAQWLPVAAMGEVLRQSISWRVTLSVAAVVAGALVLVARLVVPDLESAWVAVGMQMLAPFIEANGTQAEDLEGALVQVAPFLTGLLAGIFLLSMVLSLVIARYWQALLYNPGAFGTEFRALQLGPGPALAMVGLALAGQLLATPLALELAFILAVLFFLQGLAVMHGLTHARNMNSFWLVGLYVLLVLALPQMFLLIAVLGAVDAVARLRERLAEQDQGPRD</sequence>
<feature type="transmembrane region" description="Helical" evidence="1">
    <location>
        <begin position="206"/>
        <end position="224"/>
    </location>
</feature>
<name>W0DJR6_9GAMM</name>
<feature type="transmembrane region" description="Helical" evidence="1">
    <location>
        <begin position="231"/>
        <end position="250"/>
    </location>
</feature>
<reference evidence="2 3" key="1">
    <citation type="submission" date="2013-12" db="EMBL/GenBank/DDBJ databases">
        <authorList>
            <consortium name="DOE Joint Genome Institute"/>
            <person name="Muyzer G."/>
            <person name="Huntemann M."/>
            <person name="Han J."/>
            <person name="Chen A."/>
            <person name="Kyrpides N."/>
            <person name="Mavromatis K."/>
            <person name="Markowitz V."/>
            <person name="Palaniappan K."/>
            <person name="Ivanova N."/>
            <person name="Schaumberg A."/>
            <person name="Pati A."/>
            <person name="Liolios K."/>
            <person name="Nordberg H.P."/>
            <person name="Cantor M.N."/>
            <person name="Hua S.X."/>
            <person name="Woyke T."/>
        </authorList>
    </citation>
    <scope>NUCLEOTIDE SEQUENCE [LARGE SCALE GENOMIC DNA]</scope>
    <source>
        <strain evidence="2 3">ARh 1</strain>
    </source>
</reference>
<accession>W0DJR6</accession>
<dbReference type="STRING" id="713585.THITH_03550"/>
<evidence type="ECO:0000313" key="2">
    <source>
        <dbReference type="EMBL" id="AHE97492.1"/>
    </source>
</evidence>
<feature type="transmembrane region" description="Helical" evidence="1">
    <location>
        <begin position="262"/>
        <end position="285"/>
    </location>
</feature>
<feature type="transmembrane region" description="Helical" evidence="1">
    <location>
        <begin position="52"/>
        <end position="70"/>
    </location>
</feature>
<dbReference type="AlphaFoldDB" id="W0DJR6"/>
<keyword evidence="1" id="KW-0812">Transmembrane</keyword>